<feature type="non-terminal residue" evidence="4">
    <location>
        <position position="284"/>
    </location>
</feature>
<dbReference type="AlphaFoldDB" id="A0A6A6ALA9"/>
<dbReference type="RefSeq" id="XP_033526743.1">
    <property type="nucleotide sequence ID" value="XM_033662918.1"/>
</dbReference>
<proteinExistence type="predicted"/>
<reference evidence="4" key="1">
    <citation type="journal article" date="2020" name="Stud. Mycol.">
        <title>101 Dothideomycetes genomes: a test case for predicting lifestyles and emergence of pathogens.</title>
        <authorList>
            <person name="Haridas S."/>
            <person name="Albert R."/>
            <person name="Binder M."/>
            <person name="Bloem J."/>
            <person name="Labutti K."/>
            <person name="Salamov A."/>
            <person name="Andreopoulos B."/>
            <person name="Baker S."/>
            <person name="Barry K."/>
            <person name="Bills G."/>
            <person name="Bluhm B."/>
            <person name="Cannon C."/>
            <person name="Castanera R."/>
            <person name="Culley D."/>
            <person name="Daum C."/>
            <person name="Ezra D."/>
            <person name="Gonzalez J."/>
            <person name="Henrissat B."/>
            <person name="Kuo A."/>
            <person name="Liang C."/>
            <person name="Lipzen A."/>
            <person name="Lutzoni F."/>
            <person name="Magnuson J."/>
            <person name="Mondo S."/>
            <person name="Nolan M."/>
            <person name="Ohm R."/>
            <person name="Pangilinan J."/>
            <person name="Park H.-J."/>
            <person name="Ramirez L."/>
            <person name="Alfaro M."/>
            <person name="Sun H."/>
            <person name="Tritt A."/>
            <person name="Yoshinaga Y."/>
            <person name="Zwiers L.-H."/>
            <person name="Turgeon B."/>
            <person name="Goodwin S."/>
            <person name="Spatafora J."/>
            <person name="Crous P."/>
            <person name="Grigoriev I."/>
        </authorList>
    </citation>
    <scope>NUCLEOTIDE SEQUENCE</scope>
    <source>
        <strain evidence="4">CBS 119687</strain>
    </source>
</reference>
<feature type="domain" description="Nephrocystin 3-like N-terminal" evidence="3">
    <location>
        <begin position="1"/>
        <end position="36"/>
    </location>
</feature>
<accession>A0A6A6ALA9</accession>
<feature type="domain" description="GPI inositol-deacylase winged helix" evidence="2">
    <location>
        <begin position="154"/>
        <end position="245"/>
    </location>
</feature>
<evidence type="ECO:0000313" key="5">
    <source>
        <dbReference type="Proteomes" id="UP000799771"/>
    </source>
</evidence>
<dbReference type="Pfam" id="PF24883">
    <property type="entry name" value="NPHP3_N"/>
    <property type="match status" value="1"/>
</dbReference>
<keyword evidence="5" id="KW-1185">Reference proteome</keyword>
<dbReference type="InterPro" id="IPR056884">
    <property type="entry name" value="NPHP3-like_N"/>
</dbReference>
<name>A0A6A6ALA9_9PLEO</name>
<dbReference type="Proteomes" id="UP000799771">
    <property type="component" value="Unassembled WGS sequence"/>
</dbReference>
<keyword evidence="1" id="KW-0677">Repeat</keyword>
<dbReference type="Pfam" id="PF22939">
    <property type="entry name" value="WHD_GPIID"/>
    <property type="match status" value="1"/>
</dbReference>
<evidence type="ECO:0000256" key="1">
    <source>
        <dbReference type="ARBA" id="ARBA00022737"/>
    </source>
</evidence>
<evidence type="ECO:0000313" key="4">
    <source>
        <dbReference type="EMBL" id="KAF2132356.1"/>
    </source>
</evidence>
<dbReference type="OrthoDB" id="1577640at2759"/>
<organism evidence="4 5">
    <name type="scientific">Dothidotthia symphoricarpi CBS 119687</name>
    <dbReference type="NCBI Taxonomy" id="1392245"/>
    <lineage>
        <taxon>Eukaryota</taxon>
        <taxon>Fungi</taxon>
        <taxon>Dikarya</taxon>
        <taxon>Ascomycota</taxon>
        <taxon>Pezizomycotina</taxon>
        <taxon>Dothideomycetes</taxon>
        <taxon>Pleosporomycetidae</taxon>
        <taxon>Pleosporales</taxon>
        <taxon>Dothidotthiaceae</taxon>
        <taxon>Dothidotthia</taxon>
    </lineage>
</organism>
<gene>
    <name evidence="4" type="ORF">P153DRAFT_272713</name>
</gene>
<dbReference type="GeneID" id="54403350"/>
<dbReference type="PANTHER" id="PTHR10039:SF16">
    <property type="entry name" value="GPI INOSITOL-DEACYLASE"/>
    <property type="match status" value="1"/>
</dbReference>
<evidence type="ECO:0000259" key="3">
    <source>
        <dbReference type="Pfam" id="PF24883"/>
    </source>
</evidence>
<dbReference type="InterPro" id="IPR054471">
    <property type="entry name" value="GPIID_WHD"/>
</dbReference>
<protein>
    <recommendedName>
        <fullName evidence="6">NACHT domain-containing protein</fullName>
    </recommendedName>
</protein>
<feature type="non-terminal residue" evidence="4">
    <location>
        <position position="1"/>
    </location>
</feature>
<dbReference type="EMBL" id="ML977501">
    <property type="protein sequence ID" value="KAF2132356.1"/>
    <property type="molecule type" value="Genomic_DNA"/>
</dbReference>
<sequence>ILDALDECGSRKELMGVIKKMSAWQSQGLHLLLTSRREGDIETTLGRILKGENILCIQTEAVDHDIKSYVRQRLSDEESLQKWKADTTIRQRIESSVMEGAHGMFRWAACQLDILGECRNRRQLLQALADLPPDLDETYNRILGAIKKSDIPYAIRILRWLAFSSRPMMLAEVAEIAAIDADRRPGFDRDEVLEDPLEVLSICSSLVTLAASHSVDSDSRYDVPVGSVVLLAHYSVKEYLISERIRQSKASIYSMDPVLCHQHIAKCCIQYLLQFNTPHALTEE</sequence>
<evidence type="ECO:0000259" key="2">
    <source>
        <dbReference type="Pfam" id="PF22939"/>
    </source>
</evidence>
<dbReference type="PANTHER" id="PTHR10039">
    <property type="entry name" value="AMELOGENIN"/>
    <property type="match status" value="1"/>
</dbReference>
<evidence type="ECO:0008006" key="6">
    <source>
        <dbReference type="Google" id="ProtNLM"/>
    </source>
</evidence>